<keyword evidence="8 11" id="KW-1133">Transmembrane helix</keyword>
<dbReference type="RefSeq" id="WP_338345177.1">
    <property type="nucleotide sequence ID" value="NZ_CAUZLJ010000001.1"/>
</dbReference>
<evidence type="ECO:0000256" key="12">
    <source>
        <dbReference type="SAM" id="MobiDB-lite"/>
    </source>
</evidence>
<evidence type="ECO:0000256" key="10">
    <source>
        <dbReference type="ARBA" id="ARBA00023136"/>
    </source>
</evidence>
<feature type="transmembrane region" description="Helical" evidence="11">
    <location>
        <begin position="98"/>
        <end position="117"/>
    </location>
</feature>
<evidence type="ECO:0000256" key="1">
    <source>
        <dbReference type="ARBA" id="ARBA00004141"/>
    </source>
</evidence>
<dbReference type="Proteomes" id="UP001314200">
    <property type="component" value="Unassembled WGS sequence"/>
</dbReference>
<evidence type="ECO:0000259" key="13">
    <source>
        <dbReference type="Pfam" id="PF02705"/>
    </source>
</evidence>
<dbReference type="HAMAP" id="MF_01522">
    <property type="entry name" value="Kup"/>
    <property type="match status" value="1"/>
</dbReference>
<keyword evidence="6 11" id="KW-0769">Symport</keyword>
<sequence>MTDSAKKRLKYGGFLIALGIVYGDIGTSPLYTMNAIIAGNAHTDNMKNLVIGSISLVFWTLMLITTIKYVLIALQADNHGEGGIFSLYSKVRNRNMKWLIIPAMVGGAALLADGALTPAVTVTSAVEGLEGQKFGSLMFPTGIDFVVPVVLTILLVVFTLQRKGTTKIGRMFGPMMLIWFTFIGFFGLLQVIQYPEILKALSPVYAIQTLFSPDNRLGIFILGNIFLATTGAEALYSDMGHVGKRNIYLSWPFVYVTLVLNYMGQGAWVIMHNASGSNLNLFFDILPNQWRLVGVILSTIAAVIASQALITGAFTLVSEAISLKIMPRLRITYPNDFRGQMYISIVNWMLFVAGVVVVVLFQTSHNMESAYGLAITVTMLMTTTLLFEFIRFKTRTSLAILFAVPFGLLETLFLIASLGKFIHGGYFTVILMLLILSVMVFWFYGNKRREALSYNNDYLSLKDYRRQLMQLSNDSEEPLMAKNLVYIVNVHDDYQIKKSVIYSLLGARPKRAKVYWFVTIRESINPYEKSYSVDLMGSQNMVRVVLNLGFKVDPQVEYYIHQIAKVLVKQGVLEPQKIRYGLDKNRSIGDFKYVITNNYYTDLKAVSKISSWDRFLIGGRIWLQSHSVHLRYFYRLRLSDTVEEVVPLFIEHKTVSKLRQLEVKNQMPKMDRWNRRIDDPVNPIDKKRRQDGDEHPHRHDDHHHE</sequence>
<keyword evidence="5 11" id="KW-0812">Transmembrane</keyword>
<evidence type="ECO:0000256" key="5">
    <source>
        <dbReference type="ARBA" id="ARBA00022692"/>
    </source>
</evidence>
<evidence type="ECO:0000256" key="11">
    <source>
        <dbReference type="HAMAP-Rule" id="MF_01522"/>
    </source>
</evidence>
<dbReference type="EMBL" id="CAUZLY010000011">
    <property type="protein sequence ID" value="CAK1252791.1"/>
    <property type="molecule type" value="Genomic_DNA"/>
</dbReference>
<keyword evidence="4 11" id="KW-0633">Potassium transport</keyword>
<feature type="transmembrane region" description="Helical" evidence="11">
    <location>
        <begin position="248"/>
        <end position="270"/>
    </location>
</feature>
<evidence type="ECO:0000256" key="4">
    <source>
        <dbReference type="ARBA" id="ARBA00022538"/>
    </source>
</evidence>
<dbReference type="Pfam" id="PF02705">
    <property type="entry name" value="K_trans"/>
    <property type="match status" value="1"/>
</dbReference>
<feature type="transmembrane region" description="Helical" evidence="11">
    <location>
        <begin position="12"/>
        <end position="37"/>
    </location>
</feature>
<dbReference type="InterPro" id="IPR053951">
    <property type="entry name" value="K_trans_N"/>
</dbReference>
<dbReference type="PANTHER" id="PTHR30540:SF83">
    <property type="entry name" value="K+ POTASSIUM TRANSPORTER"/>
    <property type="match status" value="1"/>
</dbReference>
<dbReference type="InterPro" id="IPR053952">
    <property type="entry name" value="K_trans_C"/>
</dbReference>
<keyword evidence="10 11" id="KW-0472">Membrane</keyword>
<keyword evidence="3 11" id="KW-1003">Cell membrane</keyword>
<evidence type="ECO:0000256" key="6">
    <source>
        <dbReference type="ARBA" id="ARBA00022847"/>
    </source>
</evidence>
<gene>
    <name evidence="11" type="primary">kup</name>
    <name evidence="15" type="ORF">R82641_BJNNKPBH_01369</name>
</gene>
<keyword evidence="7 11" id="KW-0630">Potassium</keyword>
<evidence type="ECO:0000313" key="16">
    <source>
        <dbReference type="Proteomes" id="UP001314200"/>
    </source>
</evidence>
<evidence type="ECO:0000256" key="9">
    <source>
        <dbReference type="ARBA" id="ARBA00023065"/>
    </source>
</evidence>
<dbReference type="Pfam" id="PF22776">
    <property type="entry name" value="K_trans_C"/>
    <property type="match status" value="1"/>
</dbReference>
<comment type="function">
    <text evidence="11">Transport of potassium into the cell. Likely operates as a K(+):H(+) symporter.</text>
</comment>
<feature type="transmembrane region" description="Helical" evidence="11">
    <location>
        <begin position="49"/>
        <end position="71"/>
    </location>
</feature>
<proteinExistence type="inferred from homology"/>
<evidence type="ECO:0000256" key="8">
    <source>
        <dbReference type="ARBA" id="ARBA00022989"/>
    </source>
</evidence>
<organism evidence="15 16">
    <name type="scientific">Fructobacillus cardui</name>
    <dbReference type="NCBI Taxonomy" id="2893170"/>
    <lineage>
        <taxon>Bacteria</taxon>
        <taxon>Bacillati</taxon>
        <taxon>Bacillota</taxon>
        <taxon>Bacilli</taxon>
        <taxon>Lactobacillales</taxon>
        <taxon>Lactobacillaceae</taxon>
        <taxon>Fructobacillus</taxon>
    </lineage>
</organism>
<comment type="catalytic activity">
    <reaction evidence="11">
        <text>K(+)(in) + H(+)(in) = K(+)(out) + H(+)(out)</text>
        <dbReference type="Rhea" id="RHEA:28490"/>
        <dbReference type="ChEBI" id="CHEBI:15378"/>
        <dbReference type="ChEBI" id="CHEBI:29103"/>
    </reaction>
</comment>
<feature type="domain" description="K+ potassium transporter integral membrane" evidence="13">
    <location>
        <begin position="15"/>
        <end position="455"/>
    </location>
</feature>
<name>A0ABN9Z077_9LACO</name>
<feature type="transmembrane region" description="Helical" evidence="11">
    <location>
        <begin position="399"/>
        <end position="419"/>
    </location>
</feature>
<comment type="similarity">
    <text evidence="11">Belongs to the HAK/KUP transporter (TC 2.A.72) family.</text>
</comment>
<accession>A0ABN9Z077</accession>
<evidence type="ECO:0000256" key="7">
    <source>
        <dbReference type="ARBA" id="ARBA00022958"/>
    </source>
</evidence>
<feature type="transmembrane region" description="Helical" evidence="11">
    <location>
        <begin position="369"/>
        <end position="387"/>
    </location>
</feature>
<feature type="transmembrane region" description="Helical" evidence="11">
    <location>
        <begin position="290"/>
        <end position="321"/>
    </location>
</feature>
<feature type="transmembrane region" description="Helical" evidence="11">
    <location>
        <begin position="217"/>
        <end position="236"/>
    </location>
</feature>
<keyword evidence="9 11" id="KW-0406">Ion transport</keyword>
<comment type="caution">
    <text evidence="15">The sequence shown here is derived from an EMBL/GenBank/DDBJ whole genome shotgun (WGS) entry which is preliminary data.</text>
</comment>
<feature type="transmembrane region" description="Helical" evidence="11">
    <location>
        <begin position="342"/>
        <end position="363"/>
    </location>
</feature>
<evidence type="ECO:0000313" key="15">
    <source>
        <dbReference type="EMBL" id="CAK1252791.1"/>
    </source>
</evidence>
<reference evidence="15 16" key="1">
    <citation type="submission" date="2023-10" db="EMBL/GenBank/DDBJ databases">
        <authorList>
            <person name="Botero Cardona J."/>
        </authorList>
    </citation>
    <scope>NUCLEOTIDE SEQUENCE [LARGE SCALE GENOMIC DNA]</scope>
    <source>
        <strain evidence="15 16">R-82641</strain>
    </source>
</reference>
<feature type="transmembrane region" description="Helical" evidence="11">
    <location>
        <begin position="425"/>
        <end position="444"/>
    </location>
</feature>
<evidence type="ECO:0000256" key="2">
    <source>
        <dbReference type="ARBA" id="ARBA00022448"/>
    </source>
</evidence>
<evidence type="ECO:0000259" key="14">
    <source>
        <dbReference type="Pfam" id="PF22776"/>
    </source>
</evidence>
<protein>
    <recommendedName>
        <fullName evidence="11">Probable potassium transport system protein Kup</fullName>
    </recommendedName>
</protein>
<dbReference type="InterPro" id="IPR003855">
    <property type="entry name" value="K+_transporter"/>
</dbReference>
<dbReference type="PANTHER" id="PTHR30540">
    <property type="entry name" value="OSMOTIC STRESS POTASSIUM TRANSPORTER"/>
    <property type="match status" value="1"/>
</dbReference>
<keyword evidence="2 11" id="KW-0813">Transport</keyword>
<dbReference type="InterPro" id="IPR023051">
    <property type="entry name" value="Kup"/>
</dbReference>
<feature type="transmembrane region" description="Helical" evidence="11">
    <location>
        <begin position="172"/>
        <end position="192"/>
    </location>
</feature>
<comment type="subcellular location">
    <subcellularLocation>
        <location evidence="11">Cell membrane</location>
        <topology evidence="11">Multi-pass membrane protein</topology>
    </subcellularLocation>
    <subcellularLocation>
        <location evidence="1">Membrane</location>
        <topology evidence="1">Multi-pass membrane protein</topology>
    </subcellularLocation>
</comment>
<feature type="transmembrane region" description="Helical" evidence="11">
    <location>
        <begin position="137"/>
        <end position="160"/>
    </location>
</feature>
<evidence type="ECO:0000256" key="3">
    <source>
        <dbReference type="ARBA" id="ARBA00022475"/>
    </source>
</evidence>
<feature type="domain" description="K+ potassium transporter C-terminal" evidence="14">
    <location>
        <begin position="484"/>
        <end position="643"/>
    </location>
</feature>
<keyword evidence="16" id="KW-1185">Reference proteome</keyword>
<feature type="region of interest" description="Disordered" evidence="12">
    <location>
        <begin position="672"/>
        <end position="705"/>
    </location>
</feature>